<evidence type="ECO:0000256" key="5">
    <source>
        <dbReference type="SAM" id="Phobius"/>
    </source>
</evidence>
<dbReference type="InterPro" id="IPR001902">
    <property type="entry name" value="SLC26A/SulP_fam"/>
</dbReference>
<feature type="transmembrane region" description="Helical" evidence="5">
    <location>
        <begin position="55"/>
        <end position="75"/>
    </location>
</feature>
<dbReference type="Proteomes" id="UP000050794">
    <property type="component" value="Unassembled WGS sequence"/>
</dbReference>
<evidence type="ECO:0000256" key="2">
    <source>
        <dbReference type="ARBA" id="ARBA00022692"/>
    </source>
</evidence>
<dbReference type="PANTHER" id="PTHR11814">
    <property type="entry name" value="SULFATE TRANSPORTER"/>
    <property type="match status" value="1"/>
</dbReference>
<sequence length="291" mass="32683">MTGTSRAEILRAIRNEYLHDEGYYVEHVAQLGYTSVDIRNLTDYVPFHLKNVTDIQVVTALTLCVGLVHLLMGLLRIEFLTSYLSDQLISGFSTGASVHVIIVQLDKIFQHFFDVMSKIAETNIVTFTLSVGAFIFLFIGKDCINPYVRKRLPVPLPFELILVIVATTLSYLFDFERKHQMNVVGIVPVGFPTAELPRLQLIPYVYKDAFEIAFVIVAVHLSMCKVFSRRHNYDTDNNQELYAIALTGVISSCFLTYPVSSALGRSMLIEESGGKTQVCLVFSNSFAITAF</sequence>
<dbReference type="GO" id="GO:0055085">
    <property type="term" value="P:transmembrane transport"/>
    <property type="evidence" value="ECO:0007669"/>
    <property type="project" value="InterPro"/>
</dbReference>
<evidence type="ECO:0000256" key="1">
    <source>
        <dbReference type="ARBA" id="ARBA00004141"/>
    </source>
</evidence>
<evidence type="ECO:0000256" key="3">
    <source>
        <dbReference type="ARBA" id="ARBA00022989"/>
    </source>
</evidence>
<evidence type="ECO:0000313" key="9">
    <source>
        <dbReference type="WBParaSite" id="TCNE_0001480801-mRNA-1"/>
    </source>
</evidence>
<comment type="subcellular location">
    <subcellularLocation>
        <location evidence="1">Membrane</location>
        <topology evidence="1">Multi-pass membrane protein</topology>
    </subcellularLocation>
</comment>
<evidence type="ECO:0000256" key="4">
    <source>
        <dbReference type="ARBA" id="ARBA00023136"/>
    </source>
</evidence>
<feature type="transmembrane region" description="Helical" evidence="5">
    <location>
        <begin position="124"/>
        <end position="140"/>
    </location>
</feature>
<dbReference type="EMBL" id="UYWY01022464">
    <property type="protein sequence ID" value="VDM46129.1"/>
    <property type="molecule type" value="Genomic_DNA"/>
</dbReference>
<evidence type="ECO:0000313" key="7">
    <source>
        <dbReference type="EMBL" id="VDM46129.1"/>
    </source>
</evidence>
<name>A0A183V238_TOXCA</name>
<dbReference type="WBParaSite" id="TCNE_0001480801-mRNA-1">
    <property type="protein sequence ID" value="TCNE_0001480801-mRNA-1"/>
    <property type="gene ID" value="TCNE_0001480801"/>
</dbReference>
<proteinExistence type="predicted"/>
<evidence type="ECO:0000313" key="8">
    <source>
        <dbReference type="Proteomes" id="UP000050794"/>
    </source>
</evidence>
<keyword evidence="8" id="KW-1185">Reference proteome</keyword>
<dbReference type="Pfam" id="PF00916">
    <property type="entry name" value="Sulfate_transp"/>
    <property type="match status" value="1"/>
</dbReference>
<keyword evidence="3 5" id="KW-1133">Transmembrane helix</keyword>
<dbReference type="AlphaFoldDB" id="A0A183V238"/>
<keyword evidence="4 5" id="KW-0472">Membrane</keyword>
<feature type="transmembrane region" description="Helical" evidence="5">
    <location>
        <begin position="209"/>
        <end position="228"/>
    </location>
</feature>
<accession>A0A183V238</accession>
<organism evidence="8 9">
    <name type="scientific">Toxocara canis</name>
    <name type="common">Canine roundworm</name>
    <dbReference type="NCBI Taxonomy" id="6265"/>
    <lineage>
        <taxon>Eukaryota</taxon>
        <taxon>Metazoa</taxon>
        <taxon>Ecdysozoa</taxon>
        <taxon>Nematoda</taxon>
        <taxon>Chromadorea</taxon>
        <taxon>Rhabditida</taxon>
        <taxon>Spirurina</taxon>
        <taxon>Ascaridomorpha</taxon>
        <taxon>Ascaridoidea</taxon>
        <taxon>Toxocaridae</taxon>
        <taxon>Toxocara</taxon>
    </lineage>
</organism>
<evidence type="ECO:0000259" key="6">
    <source>
        <dbReference type="Pfam" id="PF00916"/>
    </source>
</evidence>
<feature type="transmembrane region" description="Helical" evidence="5">
    <location>
        <begin position="152"/>
        <end position="173"/>
    </location>
</feature>
<reference evidence="7 8" key="2">
    <citation type="submission" date="2018-11" db="EMBL/GenBank/DDBJ databases">
        <authorList>
            <consortium name="Pathogen Informatics"/>
        </authorList>
    </citation>
    <scope>NUCLEOTIDE SEQUENCE [LARGE SCALE GENOMIC DNA]</scope>
</reference>
<feature type="transmembrane region" description="Helical" evidence="5">
    <location>
        <begin position="240"/>
        <end position="259"/>
    </location>
</feature>
<gene>
    <name evidence="7" type="ORF">TCNE_LOCUS14808</name>
</gene>
<dbReference type="InterPro" id="IPR011547">
    <property type="entry name" value="SLC26A/SulP_dom"/>
</dbReference>
<reference evidence="9" key="1">
    <citation type="submission" date="2016-06" db="UniProtKB">
        <authorList>
            <consortium name="WormBaseParasite"/>
        </authorList>
    </citation>
    <scope>IDENTIFICATION</scope>
</reference>
<feature type="domain" description="SLC26A/SulP transporter" evidence="6">
    <location>
        <begin position="49"/>
        <end position="284"/>
    </location>
</feature>
<keyword evidence="2 5" id="KW-0812">Transmembrane</keyword>
<protein>
    <submittedName>
        <fullName evidence="9">Sulfate_transp domain-containing protein</fullName>
    </submittedName>
</protein>
<dbReference type="GO" id="GO:0016020">
    <property type="term" value="C:membrane"/>
    <property type="evidence" value="ECO:0007669"/>
    <property type="project" value="UniProtKB-SubCell"/>
</dbReference>